<dbReference type="InterPro" id="IPR014327">
    <property type="entry name" value="RNA_pol_sigma70_bacteroid"/>
</dbReference>
<accession>A0AAE3QSP0</accession>
<dbReference type="GO" id="GO:0016987">
    <property type="term" value="F:sigma factor activity"/>
    <property type="evidence" value="ECO:0007669"/>
    <property type="project" value="UniProtKB-KW"/>
</dbReference>
<dbReference type="EMBL" id="JASJOS010000015">
    <property type="protein sequence ID" value="MDJ1484620.1"/>
    <property type="molecule type" value="Genomic_DNA"/>
</dbReference>
<evidence type="ECO:0000256" key="5">
    <source>
        <dbReference type="SAM" id="MobiDB-lite"/>
    </source>
</evidence>
<dbReference type="Gene3D" id="1.10.1740.10">
    <property type="match status" value="1"/>
</dbReference>
<dbReference type="InterPro" id="IPR013324">
    <property type="entry name" value="RNA_pol_sigma_r3/r4-like"/>
</dbReference>
<feature type="region of interest" description="Disordered" evidence="5">
    <location>
        <begin position="1"/>
        <end position="23"/>
    </location>
</feature>
<feature type="domain" description="RNA polymerase sigma-70 region 2" evidence="6">
    <location>
        <begin position="47"/>
        <end position="111"/>
    </location>
</feature>
<dbReference type="SUPFAM" id="SSF88659">
    <property type="entry name" value="Sigma3 and sigma4 domains of RNA polymerase sigma factors"/>
    <property type="match status" value="1"/>
</dbReference>
<dbReference type="PANTHER" id="PTHR43133:SF46">
    <property type="entry name" value="RNA POLYMERASE SIGMA-70 FACTOR ECF SUBFAMILY"/>
    <property type="match status" value="1"/>
</dbReference>
<reference evidence="8" key="1">
    <citation type="submission" date="2023-05" db="EMBL/GenBank/DDBJ databases">
        <authorList>
            <person name="Zhang X."/>
        </authorList>
    </citation>
    <scope>NUCLEOTIDE SEQUENCE</scope>
    <source>
        <strain evidence="8">YF14B1</strain>
    </source>
</reference>
<proteinExistence type="inferred from homology"/>
<comment type="similarity">
    <text evidence="1">Belongs to the sigma-70 factor family. ECF subfamily.</text>
</comment>
<sequence length="217" mass="25175">MALPENQSSQSLFSFQSDENSTSTPVDKEFFIRKTLEENVSEGIELLFKKYYKPLCSHAIRFVYSKQIAEDLVTEVFLQFWTKEQYLHVKTSYKAYLFTVVRYRAFAYLRAELGKAPDEITDDLLLTSPMPTADQMLQYDELYLKLDKIIKELPPQIQKVFLLSRFEGKKYAEIAAEINLSQKTVEAHITKALKIIKAALKKEWFIASILIASALFF</sequence>
<feature type="compositionally biased region" description="Low complexity" evidence="5">
    <location>
        <begin position="7"/>
        <end position="17"/>
    </location>
</feature>
<dbReference type="InterPro" id="IPR013325">
    <property type="entry name" value="RNA_pol_sigma_r2"/>
</dbReference>
<comment type="caution">
    <text evidence="8">The sequence shown here is derived from an EMBL/GenBank/DDBJ whole genome shotgun (WGS) entry which is preliminary data.</text>
</comment>
<dbReference type="InterPro" id="IPR007627">
    <property type="entry name" value="RNA_pol_sigma70_r2"/>
</dbReference>
<evidence type="ECO:0000256" key="2">
    <source>
        <dbReference type="ARBA" id="ARBA00023015"/>
    </source>
</evidence>
<dbReference type="SUPFAM" id="SSF88946">
    <property type="entry name" value="Sigma2 domain of RNA polymerase sigma factors"/>
    <property type="match status" value="1"/>
</dbReference>
<keyword evidence="2" id="KW-0805">Transcription regulation</keyword>
<evidence type="ECO:0000256" key="4">
    <source>
        <dbReference type="ARBA" id="ARBA00023163"/>
    </source>
</evidence>
<dbReference type="InterPro" id="IPR013249">
    <property type="entry name" value="RNA_pol_sigma70_r4_t2"/>
</dbReference>
<keyword evidence="4" id="KW-0804">Transcription</keyword>
<dbReference type="InterPro" id="IPR014284">
    <property type="entry name" value="RNA_pol_sigma-70_dom"/>
</dbReference>
<dbReference type="InterPro" id="IPR036388">
    <property type="entry name" value="WH-like_DNA-bd_sf"/>
</dbReference>
<dbReference type="InterPro" id="IPR039425">
    <property type="entry name" value="RNA_pol_sigma-70-like"/>
</dbReference>
<dbReference type="AlphaFoldDB" id="A0AAE3QSP0"/>
<dbReference type="PANTHER" id="PTHR43133">
    <property type="entry name" value="RNA POLYMERASE ECF-TYPE SIGMA FACTO"/>
    <property type="match status" value="1"/>
</dbReference>
<name>A0AAE3QSP0_9BACT</name>
<dbReference type="Pfam" id="PF08281">
    <property type="entry name" value="Sigma70_r4_2"/>
    <property type="match status" value="1"/>
</dbReference>
<dbReference type="Pfam" id="PF04542">
    <property type="entry name" value="Sigma70_r2"/>
    <property type="match status" value="1"/>
</dbReference>
<evidence type="ECO:0000313" key="8">
    <source>
        <dbReference type="EMBL" id="MDJ1484620.1"/>
    </source>
</evidence>
<dbReference type="GO" id="GO:0006352">
    <property type="term" value="P:DNA-templated transcription initiation"/>
    <property type="evidence" value="ECO:0007669"/>
    <property type="project" value="InterPro"/>
</dbReference>
<evidence type="ECO:0000256" key="3">
    <source>
        <dbReference type="ARBA" id="ARBA00023082"/>
    </source>
</evidence>
<keyword evidence="3" id="KW-0731">Sigma factor</keyword>
<dbReference type="Gene3D" id="1.10.10.10">
    <property type="entry name" value="Winged helix-like DNA-binding domain superfamily/Winged helix DNA-binding domain"/>
    <property type="match status" value="1"/>
</dbReference>
<dbReference type="NCBIfam" id="TIGR02937">
    <property type="entry name" value="sigma70-ECF"/>
    <property type="match status" value="1"/>
</dbReference>
<dbReference type="GO" id="GO:0003677">
    <property type="term" value="F:DNA binding"/>
    <property type="evidence" value="ECO:0007669"/>
    <property type="project" value="InterPro"/>
</dbReference>
<organism evidence="8 9">
    <name type="scientific">Xanthocytophaga flava</name>
    <dbReference type="NCBI Taxonomy" id="3048013"/>
    <lineage>
        <taxon>Bacteria</taxon>
        <taxon>Pseudomonadati</taxon>
        <taxon>Bacteroidota</taxon>
        <taxon>Cytophagia</taxon>
        <taxon>Cytophagales</taxon>
        <taxon>Rhodocytophagaceae</taxon>
        <taxon>Xanthocytophaga</taxon>
    </lineage>
</organism>
<evidence type="ECO:0000259" key="6">
    <source>
        <dbReference type="Pfam" id="PF04542"/>
    </source>
</evidence>
<dbReference type="CDD" id="cd06171">
    <property type="entry name" value="Sigma70_r4"/>
    <property type="match status" value="1"/>
</dbReference>
<evidence type="ECO:0000313" key="9">
    <source>
        <dbReference type="Proteomes" id="UP001241110"/>
    </source>
</evidence>
<protein>
    <submittedName>
        <fullName evidence="8">RNA polymerase sigma-70 factor</fullName>
    </submittedName>
</protein>
<evidence type="ECO:0000259" key="7">
    <source>
        <dbReference type="Pfam" id="PF08281"/>
    </source>
</evidence>
<dbReference type="NCBIfam" id="TIGR02985">
    <property type="entry name" value="Sig70_bacteroi1"/>
    <property type="match status" value="1"/>
</dbReference>
<gene>
    <name evidence="8" type="ORF">QNI16_29245</name>
</gene>
<dbReference type="Proteomes" id="UP001241110">
    <property type="component" value="Unassembled WGS sequence"/>
</dbReference>
<evidence type="ECO:0000256" key="1">
    <source>
        <dbReference type="ARBA" id="ARBA00010641"/>
    </source>
</evidence>
<feature type="domain" description="RNA polymerase sigma factor 70 region 4 type 2" evidence="7">
    <location>
        <begin position="144"/>
        <end position="194"/>
    </location>
</feature>
<dbReference type="RefSeq" id="WP_313986190.1">
    <property type="nucleotide sequence ID" value="NZ_JASJOS010000015.1"/>
</dbReference>